<keyword evidence="3" id="KW-0238">DNA-binding</keyword>
<reference evidence="6 7" key="1">
    <citation type="submission" date="2019-11" db="EMBL/GenBank/DDBJ databases">
        <title>Multidrug-resistant Acinetobacter baumannii moving toward extensively drug-resistant over fifteen years in South of Brazil.</title>
        <authorList>
            <person name="Fedrigo N.H."/>
            <person name="Cerdeira L."/>
            <person name="Fuga B."/>
            <person name="Marini P.V.B."/>
            <person name="Shinohara D.R."/>
            <person name="Carrara-Marroni F.E."/>
            <person name="Lincopan N."/>
            <person name="Tognim M.C.B."/>
        </authorList>
    </citation>
    <scope>NUCLEOTIDE SEQUENCE [LARGE SCALE GENOMIC DNA]</scope>
    <source>
        <strain evidence="6 7">Ac576</strain>
    </source>
</reference>
<evidence type="ECO:0000256" key="1">
    <source>
        <dbReference type="ARBA" id="ARBA00009437"/>
    </source>
</evidence>
<name>A0A6I4IM84_ACIBA</name>
<organism evidence="6 7">
    <name type="scientific">Acinetobacter baumannii</name>
    <dbReference type="NCBI Taxonomy" id="470"/>
    <lineage>
        <taxon>Bacteria</taxon>
        <taxon>Pseudomonadati</taxon>
        <taxon>Pseudomonadota</taxon>
        <taxon>Gammaproteobacteria</taxon>
        <taxon>Moraxellales</taxon>
        <taxon>Moraxellaceae</taxon>
        <taxon>Acinetobacter</taxon>
        <taxon>Acinetobacter calcoaceticus/baumannii complex</taxon>
    </lineage>
</organism>
<dbReference type="InterPro" id="IPR005119">
    <property type="entry name" value="LysR_subst-bd"/>
</dbReference>
<proteinExistence type="inferred from homology"/>
<dbReference type="EMBL" id="WPIP01000693">
    <property type="protein sequence ID" value="MVM94343.1"/>
    <property type="molecule type" value="Genomic_DNA"/>
</dbReference>
<keyword evidence="4" id="KW-0804">Transcription</keyword>
<sequence>LKLTPSGEIFLDYCHKILALCDEAKRSIHPDAPPSGPLRIGAIESSATTRLPNLLAKYHQRFPEVSIQIITGTWKQLLVDISQHKLDGAIVAGNIEFPMLNKLGIYQEDMVLIASHSLGEIHCQEDLIG</sequence>
<dbReference type="GO" id="GO:0006355">
    <property type="term" value="P:regulation of DNA-templated transcription"/>
    <property type="evidence" value="ECO:0007669"/>
    <property type="project" value="TreeGrafter"/>
</dbReference>
<feature type="non-terminal residue" evidence="6">
    <location>
        <position position="1"/>
    </location>
</feature>
<keyword evidence="2" id="KW-0805">Transcription regulation</keyword>
<evidence type="ECO:0000313" key="6">
    <source>
        <dbReference type="EMBL" id="MVM94343.1"/>
    </source>
</evidence>
<evidence type="ECO:0000313" key="7">
    <source>
        <dbReference type="Proteomes" id="UP000439424"/>
    </source>
</evidence>
<comment type="caution">
    <text evidence="6">The sequence shown here is derived from an EMBL/GenBank/DDBJ whole genome shotgun (WGS) entry which is preliminary data.</text>
</comment>
<protein>
    <submittedName>
        <fullName evidence="6">LysR family transcriptional regulator</fullName>
    </submittedName>
</protein>
<dbReference type="Pfam" id="PF03466">
    <property type="entry name" value="LysR_substrate"/>
    <property type="match status" value="1"/>
</dbReference>
<dbReference type="SUPFAM" id="SSF53850">
    <property type="entry name" value="Periplasmic binding protein-like II"/>
    <property type="match status" value="1"/>
</dbReference>
<dbReference type="Proteomes" id="UP000439424">
    <property type="component" value="Unassembled WGS sequence"/>
</dbReference>
<dbReference type="Gene3D" id="3.40.190.10">
    <property type="entry name" value="Periplasmic binding protein-like II"/>
    <property type="match status" value="1"/>
</dbReference>
<dbReference type="GO" id="GO:0000976">
    <property type="term" value="F:transcription cis-regulatory region binding"/>
    <property type="evidence" value="ECO:0007669"/>
    <property type="project" value="TreeGrafter"/>
</dbReference>
<evidence type="ECO:0000259" key="5">
    <source>
        <dbReference type="Pfam" id="PF03466"/>
    </source>
</evidence>
<evidence type="ECO:0000256" key="4">
    <source>
        <dbReference type="ARBA" id="ARBA00023163"/>
    </source>
</evidence>
<dbReference type="PANTHER" id="PTHR30126:SF40">
    <property type="entry name" value="HTH-TYPE TRANSCRIPTIONAL REGULATOR GLTR"/>
    <property type="match status" value="1"/>
</dbReference>
<dbReference type="AlphaFoldDB" id="A0A6I4IM84"/>
<evidence type="ECO:0000256" key="3">
    <source>
        <dbReference type="ARBA" id="ARBA00023125"/>
    </source>
</evidence>
<accession>A0A6I4IM84</accession>
<dbReference type="PANTHER" id="PTHR30126">
    <property type="entry name" value="HTH-TYPE TRANSCRIPTIONAL REGULATOR"/>
    <property type="match status" value="1"/>
</dbReference>
<feature type="domain" description="LysR substrate-binding" evidence="5">
    <location>
        <begin position="33"/>
        <end position="117"/>
    </location>
</feature>
<dbReference type="RefSeq" id="WP_266095768.1">
    <property type="nucleotide sequence ID" value="NZ_WPIP01000693.1"/>
</dbReference>
<comment type="similarity">
    <text evidence="1">Belongs to the LysR transcriptional regulatory family.</text>
</comment>
<feature type="non-terminal residue" evidence="6">
    <location>
        <position position="129"/>
    </location>
</feature>
<evidence type="ECO:0000256" key="2">
    <source>
        <dbReference type="ARBA" id="ARBA00023015"/>
    </source>
</evidence>
<gene>
    <name evidence="6" type="ORF">GNY86_22695</name>
</gene>